<dbReference type="EMBL" id="JALPRX010000135">
    <property type="protein sequence ID" value="MCK8787612.1"/>
    <property type="molecule type" value="Genomic_DNA"/>
</dbReference>
<sequence length="298" mass="28778">MAQTAHVTGHLFAAGDASNLADFVTRLNAAEASLATVRGIAAPTALALGARTSGHAFGAADAANMTLLAARLAIVKASLAIAQGVGAFLAALVFTPGTIAAGDAAGTPWGAIAGIASGSTVTFVPINPADAGKVAVTGSQVVAGSTPAAISTIPGMLVETAASGTTRSTLISVTVGAAAATAFNQVLASVTSGAVSAGTTVGTLSAKASGATRVFASRNDALVLDADGVTIKTGNTSSPSYTPWGTADGTLTDTPASGTAVSVPINLTTVGAAGLRMAALRCGLNDTANAVWKSVKWG</sequence>
<reference evidence="1" key="1">
    <citation type="submission" date="2022-04" db="EMBL/GenBank/DDBJ databases">
        <title>Roseomonas acroporae sp. nov., isolated from coral Acropora digitifera.</title>
        <authorList>
            <person name="Sun H."/>
        </authorList>
    </citation>
    <scope>NUCLEOTIDE SEQUENCE</scope>
    <source>
        <strain evidence="1">NAR14</strain>
    </source>
</reference>
<protein>
    <submittedName>
        <fullName evidence="1">Uncharacterized protein</fullName>
    </submittedName>
</protein>
<dbReference type="Proteomes" id="UP001139516">
    <property type="component" value="Unassembled WGS sequence"/>
</dbReference>
<dbReference type="RefSeq" id="WP_248669662.1">
    <property type="nucleotide sequence ID" value="NZ_JALPRX010000135.1"/>
</dbReference>
<name>A0A9X1YD64_9PROT</name>
<accession>A0A9X1YD64</accession>
<gene>
    <name evidence="1" type="ORF">M0638_24915</name>
</gene>
<organism evidence="1 2">
    <name type="scientific">Roseomonas acroporae</name>
    <dbReference type="NCBI Taxonomy" id="2937791"/>
    <lineage>
        <taxon>Bacteria</taxon>
        <taxon>Pseudomonadati</taxon>
        <taxon>Pseudomonadota</taxon>
        <taxon>Alphaproteobacteria</taxon>
        <taxon>Acetobacterales</taxon>
        <taxon>Roseomonadaceae</taxon>
        <taxon>Roseomonas</taxon>
    </lineage>
</organism>
<evidence type="ECO:0000313" key="1">
    <source>
        <dbReference type="EMBL" id="MCK8787612.1"/>
    </source>
</evidence>
<dbReference type="AlphaFoldDB" id="A0A9X1YD64"/>
<evidence type="ECO:0000313" key="2">
    <source>
        <dbReference type="Proteomes" id="UP001139516"/>
    </source>
</evidence>
<keyword evidence="2" id="KW-1185">Reference proteome</keyword>
<proteinExistence type="predicted"/>
<comment type="caution">
    <text evidence="1">The sequence shown here is derived from an EMBL/GenBank/DDBJ whole genome shotgun (WGS) entry which is preliminary data.</text>
</comment>
<feature type="non-terminal residue" evidence="1">
    <location>
        <position position="298"/>
    </location>
</feature>